<proteinExistence type="predicted"/>
<evidence type="ECO:0000313" key="2">
    <source>
        <dbReference type="Proteomes" id="UP001063166"/>
    </source>
</evidence>
<keyword evidence="2" id="KW-1185">Reference proteome</keyword>
<accession>A0A9P3PHD4</accession>
<sequence length="71" mass="7938">MFQGVSVSSPLPTGPESSRRIDIQIQMDQTPNYEDLHGHLPYSVPRITGRRPHGSIPTSSVYMKRCPSIVM</sequence>
<organism evidence="1 2">
    <name type="scientific">Lyophyllum shimeji</name>
    <name type="common">Hon-shimeji</name>
    <name type="synonym">Tricholoma shimeji</name>
    <dbReference type="NCBI Taxonomy" id="47721"/>
    <lineage>
        <taxon>Eukaryota</taxon>
        <taxon>Fungi</taxon>
        <taxon>Dikarya</taxon>
        <taxon>Basidiomycota</taxon>
        <taxon>Agaricomycotina</taxon>
        <taxon>Agaricomycetes</taxon>
        <taxon>Agaricomycetidae</taxon>
        <taxon>Agaricales</taxon>
        <taxon>Tricholomatineae</taxon>
        <taxon>Lyophyllaceae</taxon>
        <taxon>Lyophyllum</taxon>
    </lineage>
</organism>
<dbReference type="EMBL" id="BRPK01000002">
    <property type="protein sequence ID" value="GLB35478.1"/>
    <property type="molecule type" value="Genomic_DNA"/>
</dbReference>
<gene>
    <name evidence="1" type="ORF">LshimejAT787_0210430</name>
</gene>
<dbReference type="AlphaFoldDB" id="A0A9P3PHD4"/>
<comment type="caution">
    <text evidence="1">The sequence shown here is derived from an EMBL/GenBank/DDBJ whole genome shotgun (WGS) entry which is preliminary data.</text>
</comment>
<reference evidence="1" key="1">
    <citation type="submission" date="2022-07" db="EMBL/GenBank/DDBJ databases">
        <title>The genome of Lyophyllum shimeji provides insight into the initial evolution of ectomycorrhizal fungal genome.</title>
        <authorList>
            <person name="Kobayashi Y."/>
            <person name="Shibata T."/>
            <person name="Hirakawa H."/>
            <person name="Shigenobu S."/>
            <person name="Nishiyama T."/>
            <person name="Yamada A."/>
            <person name="Hasebe M."/>
            <person name="Kawaguchi M."/>
        </authorList>
    </citation>
    <scope>NUCLEOTIDE SEQUENCE</scope>
    <source>
        <strain evidence="1">AT787</strain>
    </source>
</reference>
<dbReference type="Proteomes" id="UP001063166">
    <property type="component" value="Unassembled WGS sequence"/>
</dbReference>
<evidence type="ECO:0000313" key="1">
    <source>
        <dbReference type="EMBL" id="GLB35478.1"/>
    </source>
</evidence>
<name>A0A9P3PHD4_LYOSH</name>
<protein>
    <submittedName>
        <fullName evidence="1">Uncharacterized protein</fullName>
    </submittedName>
</protein>